<dbReference type="OrthoDB" id="9811250at2"/>
<proteinExistence type="predicted"/>
<gene>
    <name evidence="2" type="ORF">SAMN02745217_01702</name>
</gene>
<feature type="transmembrane region" description="Helical" evidence="1">
    <location>
        <begin position="82"/>
        <end position="102"/>
    </location>
</feature>
<keyword evidence="1" id="KW-1133">Transmembrane helix</keyword>
<organism evidence="2 3">
    <name type="scientific">Anaerocolumna xylanovorans DSM 12503</name>
    <dbReference type="NCBI Taxonomy" id="1121345"/>
    <lineage>
        <taxon>Bacteria</taxon>
        <taxon>Bacillati</taxon>
        <taxon>Bacillota</taxon>
        <taxon>Clostridia</taxon>
        <taxon>Lachnospirales</taxon>
        <taxon>Lachnospiraceae</taxon>
        <taxon>Anaerocolumna</taxon>
    </lineage>
</organism>
<dbReference type="EMBL" id="FRFD01000005">
    <property type="protein sequence ID" value="SHO48160.1"/>
    <property type="molecule type" value="Genomic_DNA"/>
</dbReference>
<dbReference type="Proteomes" id="UP000184612">
    <property type="component" value="Unassembled WGS sequence"/>
</dbReference>
<sequence>MLIEEKVNELEKALIKVDERSKSNKSRLDEMEAEMKENNSLVTAIKELAIETKYMRADLNETIQRLSKLEGRDADKWDKFKWLLAAGTVTIILGFIALQIGLR</sequence>
<keyword evidence="1" id="KW-0472">Membrane</keyword>
<name>A0A1M7Y6D1_9FIRM</name>
<dbReference type="RefSeq" id="WP_073588429.1">
    <property type="nucleotide sequence ID" value="NZ_FRFD01000005.1"/>
</dbReference>
<evidence type="ECO:0000313" key="3">
    <source>
        <dbReference type="Proteomes" id="UP000184612"/>
    </source>
</evidence>
<evidence type="ECO:0000313" key="2">
    <source>
        <dbReference type="EMBL" id="SHO48160.1"/>
    </source>
</evidence>
<keyword evidence="1" id="KW-0812">Transmembrane</keyword>
<dbReference type="AlphaFoldDB" id="A0A1M7Y6D1"/>
<evidence type="ECO:0000256" key="1">
    <source>
        <dbReference type="SAM" id="Phobius"/>
    </source>
</evidence>
<reference evidence="2 3" key="1">
    <citation type="submission" date="2016-12" db="EMBL/GenBank/DDBJ databases">
        <authorList>
            <person name="Song W.-J."/>
            <person name="Kurnit D.M."/>
        </authorList>
    </citation>
    <scope>NUCLEOTIDE SEQUENCE [LARGE SCALE GENOMIC DNA]</scope>
    <source>
        <strain evidence="2 3">DSM 12503</strain>
    </source>
</reference>
<keyword evidence="3" id="KW-1185">Reference proteome</keyword>
<accession>A0A1M7Y6D1</accession>
<protein>
    <submittedName>
        <fullName evidence="2">Uncharacterized protein</fullName>
    </submittedName>
</protein>
<dbReference type="STRING" id="1121345.SAMN02745217_01702"/>